<evidence type="ECO:0000313" key="2">
    <source>
        <dbReference type="Proteomes" id="UP000317909"/>
    </source>
</evidence>
<gene>
    <name evidence="1" type="ORF">I41_52520</name>
</gene>
<dbReference type="OrthoDB" id="289832at2"/>
<reference evidence="1 2" key="1">
    <citation type="submission" date="2019-02" db="EMBL/GenBank/DDBJ databases">
        <title>Deep-cultivation of Planctomycetes and their phenomic and genomic characterization uncovers novel biology.</title>
        <authorList>
            <person name="Wiegand S."/>
            <person name="Jogler M."/>
            <person name="Boedeker C."/>
            <person name="Pinto D."/>
            <person name="Vollmers J."/>
            <person name="Rivas-Marin E."/>
            <person name="Kohn T."/>
            <person name="Peeters S.H."/>
            <person name="Heuer A."/>
            <person name="Rast P."/>
            <person name="Oberbeckmann S."/>
            <person name="Bunk B."/>
            <person name="Jeske O."/>
            <person name="Meyerdierks A."/>
            <person name="Storesund J.E."/>
            <person name="Kallscheuer N."/>
            <person name="Luecker S."/>
            <person name="Lage O.M."/>
            <person name="Pohl T."/>
            <person name="Merkel B.J."/>
            <person name="Hornburger P."/>
            <person name="Mueller R.-W."/>
            <person name="Bruemmer F."/>
            <person name="Labrenz M."/>
            <person name="Spormann A.M."/>
            <person name="Op den Camp H."/>
            <person name="Overmann J."/>
            <person name="Amann R."/>
            <person name="Jetten M.S.M."/>
            <person name="Mascher T."/>
            <person name="Medema M.H."/>
            <person name="Devos D.P."/>
            <person name="Kaster A.-K."/>
            <person name="Ovreas L."/>
            <person name="Rohde M."/>
            <person name="Galperin M.Y."/>
            <person name="Jogler C."/>
        </authorList>
    </citation>
    <scope>NUCLEOTIDE SEQUENCE [LARGE SCALE GENOMIC DNA]</scope>
    <source>
        <strain evidence="1 2">I41</strain>
    </source>
</reference>
<name>A0A517U5V0_9BACT</name>
<keyword evidence="2" id="KW-1185">Reference proteome</keyword>
<dbReference type="Proteomes" id="UP000317909">
    <property type="component" value="Chromosome"/>
</dbReference>
<dbReference type="AlphaFoldDB" id="A0A517U5V0"/>
<dbReference type="RefSeq" id="WP_145435762.1">
    <property type="nucleotide sequence ID" value="NZ_CP036339.1"/>
</dbReference>
<organism evidence="1 2">
    <name type="scientific">Lacipirellula limnantheis</name>
    <dbReference type="NCBI Taxonomy" id="2528024"/>
    <lineage>
        <taxon>Bacteria</taxon>
        <taxon>Pseudomonadati</taxon>
        <taxon>Planctomycetota</taxon>
        <taxon>Planctomycetia</taxon>
        <taxon>Pirellulales</taxon>
        <taxon>Lacipirellulaceae</taxon>
        <taxon>Lacipirellula</taxon>
    </lineage>
</organism>
<dbReference type="KEGG" id="llh:I41_52520"/>
<proteinExistence type="predicted"/>
<dbReference type="EMBL" id="CP036339">
    <property type="protein sequence ID" value="QDT76007.1"/>
    <property type="molecule type" value="Genomic_DNA"/>
</dbReference>
<sequence>MNAEQIVAMREQAIAQMEALLATSGPTITVNGEEIAWAPLLAALERTVDWCDRKLGEYEPFEVRSQGTT</sequence>
<accession>A0A517U5V0</accession>
<protein>
    <submittedName>
        <fullName evidence="1">Uncharacterized protein</fullName>
    </submittedName>
</protein>
<evidence type="ECO:0000313" key="1">
    <source>
        <dbReference type="EMBL" id="QDT76007.1"/>
    </source>
</evidence>